<reference evidence="8" key="1">
    <citation type="journal article" date="2020" name="Stud. Mycol.">
        <title>101 Dothideomycetes genomes: a test case for predicting lifestyles and emergence of pathogens.</title>
        <authorList>
            <person name="Haridas S."/>
            <person name="Albert R."/>
            <person name="Binder M."/>
            <person name="Bloem J."/>
            <person name="Labutti K."/>
            <person name="Salamov A."/>
            <person name="Andreopoulos B."/>
            <person name="Baker S."/>
            <person name="Barry K."/>
            <person name="Bills G."/>
            <person name="Bluhm B."/>
            <person name="Cannon C."/>
            <person name="Castanera R."/>
            <person name="Culley D."/>
            <person name="Daum C."/>
            <person name="Ezra D."/>
            <person name="Gonzalez J."/>
            <person name="Henrissat B."/>
            <person name="Kuo A."/>
            <person name="Liang C."/>
            <person name="Lipzen A."/>
            <person name="Lutzoni F."/>
            <person name="Magnuson J."/>
            <person name="Mondo S."/>
            <person name="Nolan M."/>
            <person name="Ohm R."/>
            <person name="Pangilinan J."/>
            <person name="Park H.-J."/>
            <person name="Ramirez L."/>
            <person name="Alfaro M."/>
            <person name="Sun H."/>
            <person name="Tritt A."/>
            <person name="Yoshinaga Y."/>
            <person name="Zwiers L.-H."/>
            <person name="Turgeon B."/>
            <person name="Goodwin S."/>
            <person name="Spatafora J."/>
            <person name="Crous P."/>
            <person name="Grigoriev I."/>
        </authorList>
    </citation>
    <scope>NUCLEOTIDE SEQUENCE</scope>
    <source>
        <strain evidence="8">CBS 130266</strain>
    </source>
</reference>
<proteinExistence type="predicted"/>
<dbReference type="PRINTS" id="PR00405">
    <property type="entry name" value="REVINTRACTNG"/>
</dbReference>
<name>A0A9P4NY26_9PEZI</name>
<sequence>MSSKMWEVDPETRTKLLAIQKENGNNSCVDCNAPSPQWASPKFGIFMCLNCSGVHRGLGVHISFVRSITMDAFKSAELSRMAAGGNKPWKAFFDAHPSNKLEARTFDDCTINDRYDSEAGEEWKDRLTAKAEGRDYVAGEKEKVAPVKKKVPTQGIAGGSGAGSRSTTPMGRTTSNISSHASLGSRSASPALGTASLAKKQQNESFFAKKGAENASRPEDLPPSQGGKFAGFGSQWEPPKKETNVAMPGANEFQNDPVAALTKGFGWLSATVGKGAQEGLKKLAEADLAKQAQATAFTIGGTVASTLQTGTRSATDTLSRFVDPDDSHNTAGAGPKLGPDDDKRDFWDSFASAGESRMAEQEATRKKRMEPERKDFWDEFASVGEQRVQAQQQQQQQSKSKSSVGTAAMKRPGGGSGAGATGKKDDEWEQW</sequence>
<feature type="region of interest" description="Disordered" evidence="6">
    <location>
        <begin position="141"/>
        <end position="251"/>
    </location>
</feature>
<comment type="caution">
    <text evidence="8">The sequence shown here is derived from an EMBL/GenBank/DDBJ whole genome shotgun (WGS) entry which is preliminary data.</text>
</comment>
<accession>A0A9P4NY26</accession>
<dbReference type="GO" id="GO:0032012">
    <property type="term" value="P:regulation of ARF protein signal transduction"/>
    <property type="evidence" value="ECO:0007669"/>
    <property type="project" value="TreeGrafter"/>
</dbReference>
<dbReference type="FunFam" id="1.10.220.150:FF:000014">
    <property type="entry name" value="ADP-ribosylation factor GTPase-activating protein"/>
    <property type="match status" value="1"/>
</dbReference>
<protein>
    <submittedName>
        <fullName evidence="8">ArfGap-domain-containing protein</fullName>
    </submittedName>
</protein>
<evidence type="ECO:0000256" key="5">
    <source>
        <dbReference type="PROSITE-ProRule" id="PRU00288"/>
    </source>
</evidence>
<feature type="compositionally biased region" description="Basic and acidic residues" evidence="6">
    <location>
        <begin position="210"/>
        <end position="220"/>
    </location>
</feature>
<dbReference type="InterPro" id="IPR001164">
    <property type="entry name" value="ArfGAP_dom"/>
</dbReference>
<dbReference type="OrthoDB" id="983479at2759"/>
<keyword evidence="1" id="KW-0343">GTPase activation</keyword>
<gene>
    <name evidence="8" type="ORF">EJ08DRAFT_646495</name>
</gene>
<dbReference type="Pfam" id="PF01412">
    <property type="entry name" value="ArfGap"/>
    <property type="match status" value="1"/>
</dbReference>
<dbReference type="GO" id="GO:0030100">
    <property type="term" value="P:regulation of endocytosis"/>
    <property type="evidence" value="ECO:0007669"/>
    <property type="project" value="TreeGrafter"/>
</dbReference>
<evidence type="ECO:0000256" key="4">
    <source>
        <dbReference type="ARBA" id="ARBA00022833"/>
    </source>
</evidence>
<evidence type="ECO:0000313" key="9">
    <source>
        <dbReference type="Proteomes" id="UP000800235"/>
    </source>
</evidence>
<dbReference type="GO" id="GO:0000139">
    <property type="term" value="C:Golgi membrane"/>
    <property type="evidence" value="ECO:0007669"/>
    <property type="project" value="TreeGrafter"/>
</dbReference>
<evidence type="ECO:0000256" key="3">
    <source>
        <dbReference type="ARBA" id="ARBA00022771"/>
    </source>
</evidence>
<dbReference type="GO" id="GO:0005096">
    <property type="term" value="F:GTPase activator activity"/>
    <property type="evidence" value="ECO:0007669"/>
    <property type="project" value="UniProtKB-KW"/>
</dbReference>
<feature type="compositionally biased region" description="Basic and acidic residues" evidence="6">
    <location>
        <begin position="422"/>
        <end position="431"/>
    </location>
</feature>
<dbReference type="Proteomes" id="UP000800235">
    <property type="component" value="Unassembled WGS sequence"/>
</dbReference>
<evidence type="ECO:0000256" key="6">
    <source>
        <dbReference type="SAM" id="MobiDB-lite"/>
    </source>
</evidence>
<keyword evidence="3 5" id="KW-0863">Zinc-finger</keyword>
<feature type="compositionally biased region" description="Polar residues" evidence="6">
    <location>
        <begin position="165"/>
        <end position="177"/>
    </location>
</feature>
<feature type="domain" description="Arf-GAP" evidence="7">
    <location>
        <begin position="13"/>
        <end position="136"/>
    </location>
</feature>
<dbReference type="InterPro" id="IPR037278">
    <property type="entry name" value="ARFGAP/RecO"/>
</dbReference>
<feature type="compositionally biased region" description="Basic and acidic residues" evidence="6">
    <location>
        <begin position="338"/>
        <end position="347"/>
    </location>
</feature>
<keyword evidence="9" id="KW-1185">Reference proteome</keyword>
<dbReference type="InterPro" id="IPR038508">
    <property type="entry name" value="ArfGAP_dom_sf"/>
</dbReference>
<keyword evidence="4" id="KW-0862">Zinc</keyword>
<dbReference type="CDD" id="cd08830">
    <property type="entry name" value="ArfGap_ArfGap1"/>
    <property type="match status" value="1"/>
</dbReference>
<organism evidence="8 9">
    <name type="scientific">Tothia fuscella</name>
    <dbReference type="NCBI Taxonomy" id="1048955"/>
    <lineage>
        <taxon>Eukaryota</taxon>
        <taxon>Fungi</taxon>
        <taxon>Dikarya</taxon>
        <taxon>Ascomycota</taxon>
        <taxon>Pezizomycotina</taxon>
        <taxon>Dothideomycetes</taxon>
        <taxon>Pleosporomycetidae</taxon>
        <taxon>Venturiales</taxon>
        <taxon>Cylindrosympodiaceae</taxon>
        <taxon>Tothia</taxon>
    </lineage>
</organism>
<dbReference type="SMART" id="SM00105">
    <property type="entry name" value="ArfGap"/>
    <property type="match status" value="1"/>
</dbReference>
<dbReference type="AlphaFoldDB" id="A0A9P4NY26"/>
<keyword evidence="2" id="KW-0479">Metal-binding</keyword>
<dbReference type="PROSITE" id="PS50115">
    <property type="entry name" value="ARFGAP"/>
    <property type="match status" value="1"/>
</dbReference>
<feature type="compositionally biased region" description="Basic and acidic residues" evidence="6">
    <location>
        <begin position="357"/>
        <end position="377"/>
    </location>
</feature>
<evidence type="ECO:0000313" key="8">
    <source>
        <dbReference type="EMBL" id="KAF2434545.1"/>
    </source>
</evidence>
<dbReference type="GO" id="GO:0008270">
    <property type="term" value="F:zinc ion binding"/>
    <property type="evidence" value="ECO:0007669"/>
    <property type="project" value="UniProtKB-KW"/>
</dbReference>
<dbReference type="Gene3D" id="1.10.220.150">
    <property type="entry name" value="Arf GTPase activating protein"/>
    <property type="match status" value="1"/>
</dbReference>
<feature type="compositionally biased region" description="Low complexity" evidence="6">
    <location>
        <begin position="178"/>
        <end position="189"/>
    </location>
</feature>
<feature type="compositionally biased region" description="Low complexity" evidence="6">
    <location>
        <begin position="391"/>
        <end position="403"/>
    </location>
</feature>
<dbReference type="EMBL" id="MU007016">
    <property type="protein sequence ID" value="KAF2434545.1"/>
    <property type="molecule type" value="Genomic_DNA"/>
</dbReference>
<feature type="region of interest" description="Disordered" evidence="6">
    <location>
        <begin position="311"/>
        <end position="431"/>
    </location>
</feature>
<evidence type="ECO:0000256" key="1">
    <source>
        <dbReference type="ARBA" id="ARBA00022468"/>
    </source>
</evidence>
<evidence type="ECO:0000256" key="2">
    <source>
        <dbReference type="ARBA" id="ARBA00022723"/>
    </source>
</evidence>
<dbReference type="PANTHER" id="PTHR46395">
    <property type="entry name" value="ADP-RIBOSYLATION FACTOR GTPASE-ACTIVATING PROTEIN 1"/>
    <property type="match status" value="1"/>
</dbReference>
<dbReference type="SUPFAM" id="SSF57863">
    <property type="entry name" value="ArfGap/RecO-like zinc finger"/>
    <property type="match status" value="1"/>
</dbReference>
<evidence type="ECO:0000259" key="7">
    <source>
        <dbReference type="PROSITE" id="PS50115"/>
    </source>
</evidence>
<dbReference type="PANTHER" id="PTHR46395:SF1">
    <property type="entry name" value="ADP-RIBOSYLATION FACTOR GTPASE-ACTIVATING PROTEIN 1"/>
    <property type="match status" value="1"/>
</dbReference>